<protein>
    <submittedName>
        <fullName evidence="1">Uncharacterized protein</fullName>
    </submittedName>
</protein>
<dbReference type="Gene3D" id="3.40.50.720">
    <property type="entry name" value="NAD(P)-binding Rossmann-like Domain"/>
    <property type="match status" value="1"/>
</dbReference>
<accession>A0ABP0CZW7</accession>
<gene>
    <name evidence="1" type="ORF">SBRCBS47491_010087</name>
</gene>
<organism evidence="1 2">
    <name type="scientific">Sporothrix bragantina</name>
    <dbReference type="NCBI Taxonomy" id="671064"/>
    <lineage>
        <taxon>Eukaryota</taxon>
        <taxon>Fungi</taxon>
        <taxon>Dikarya</taxon>
        <taxon>Ascomycota</taxon>
        <taxon>Pezizomycotina</taxon>
        <taxon>Sordariomycetes</taxon>
        <taxon>Sordariomycetidae</taxon>
        <taxon>Ophiostomatales</taxon>
        <taxon>Ophiostomataceae</taxon>
        <taxon>Sporothrix</taxon>
    </lineage>
</organism>
<comment type="caution">
    <text evidence="1">The sequence shown here is derived from an EMBL/GenBank/DDBJ whole genome shotgun (WGS) entry which is preliminary data.</text>
</comment>
<evidence type="ECO:0000313" key="1">
    <source>
        <dbReference type="EMBL" id="CAK7237700.1"/>
    </source>
</evidence>
<name>A0ABP0CZW7_9PEZI</name>
<dbReference type="PANTHER" id="PTHR32487">
    <property type="entry name" value="3-OXO-DELTA(4,5)-STEROID 5-BETA-REDUCTASE"/>
    <property type="match status" value="1"/>
</dbReference>
<evidence type="ECO:0000313" key="2">
    <source>
        <dbReference type="Proteomes" id="UP001642406"/>
    </source>
</evidence>
<dbReference type="Proteomes" id="UP001642406">
    <property type="component" value="Unassembled WGS sequence"/>
</dbReference>
<sequence>MSNRVTGQDSLQRVILHTGGKVSIHLGPTEAPVHECMGRYQDYGENFYYCQEDFMFAMAAKRQWHWNTIRLHAIIGYTPAGPGNGMSGALTLTIYTAARKMAA</sequence>
<dbReference type="PANTHER" id="PTHR32487:SF0">
    <property type="entry name" value="3-OXO-DELTA(4,5)-STEROID 5-BETA-REDUCTASE"/>
    <property type="match status" value="1"/>
</dbReference>
<keyword evidence="2" id="KW-1185">Reference proteome</keyword>
<dbReference type="EMBL" id="CAWUHC010000200">
    <property type="protein sequence ID" value="CAK7237700.1"/>
    <property type="molecule type" value="Genomic_DNA"/>
</dbReference>
<reference evidence="1 2" key="1">
    <citation type="submission" date="2024-01" db="EMBL/GenBank/DDBJ databases">
        <authorList>
            <person name="Allen C."/>
            <person name="Tagirdzhanova G."/>
        </authorList>
    </citation>
    <scope>NUCLEOTIDE SEQUENCE [LARGE SCALE GENOMIC DNA]</scope>
</reference>
<proteinExistence type="predicted"/>